<dbReference type="RefSeq" id="WP_067532426.1">
    <property type="nucleotide sequence ID" value="NZ_AP025567.1"/>
</dbReference>
<dbReference type="InterPro" id="IPR038078">
    <property type="entry name" value="PhoU-like_sf"/>
</dbReference>
<evidence type="ECO:0000256" key="4">
    <source>
        <dbReference type="ARBA" id="ARBA00022989"/>
    </source>
</evidence>
<dbReference type="InterPro" id="IPR003841">
    <property type="entry name" value="Na/Pi_transpt"/>
</dbReference>
<evidence type="ECO:0000259" key="7">
    <source>
        <dbReference type="Pfam" id="PF01895"/>
    </source>
</evidence>
<feature type="transmembrane region" description="Helical" evidence="6">
    <location>
        <begin position="113"/>
        <end position="133"/>
    </location>
</feature>
<dbReference type="Proteomes" id="UP000284841">
    <property type="component" value="Unassembled WGS sequence"/>
</dbReference>
<reference evidence="8 9" key="1">
    <citation type="submission" date="2018-08" db="EMBL/GenBank/DDBJ databases">
        <title>A genome reference for cultivated species of the human gut microbiota.</title>
        <authorList>
            <person name="Zou Y."/>
            <person name="Xue W."/>
            <person name="Luo G."/>
        </authorList>
    </citation>
    <scope>NUCLEOTIDE SEQUENCE [LARGE SCALE GENOMIC DNA]</scope>
    <source>
        <strain evidence="8 9">AM07-24</strain>
    </source>
</reference>
<evidence type="ECO:0000256" key="6">
    <source>
        <dbReference type="SAM" id="Phobius"/>
    </source>
</evidence>
<comment type="subcellular location">
    <subcellularLocation>
        <location evidence="1">Cell membrane</location>
        <topology evidence="1">Multi-pass membrane protein</topology>
    </subcellularLocation>
</comment>
<protein>
    <submittedName>
        <fullName evidence="8">Na/Pi cotransporter family protein</fullName>
    </submittedName>
</protein>
<dbReference type="EMBL" id="QRMS01000005">
    <property type="protein sequence ID" value="RHJ85124.1"/>
    <property type="molecule type" value="Genomic_DNA"/>
</dbReference>
<proteinExistence type="predicted"/>
<feature type="transmembrane region" description="Helical" evidence="6">
    <location>
        <begin position="85"/>
        <end position="107"/>
    </location>
</feature>
<dbReference type="Gene3D" id="1.20.58.220">
    <property type="entry name" value="Phosphate transport system protein phou homolog 2, domain 2"/>
    <property type="match status" value="1"/>
</dbReference>
<feature type="transmembrane region" description="Helical" evidence="6">
    <location>
        <begin position="145"/>
        <end position="163"/>
    </location>
</feature>
<evidence type="ECO:0000256" key="1">
    <source>
        <dbReference type="ARBA" id="ARBA00004651"/>
    </source>
</evidence>
<dbReference type="NCBIfam" id="TIGR00704">
    <property type="entry name" value="NaPi_cotrn_rel"/>
    <property type="match status" value="1"/>
</dbReference>
<feature type="transmembrane region" description="Helical" evidence="6">
    <location>
        <begin position="252"/>
        <end position="274"/>
    </location>
</feature>
<keyword evidence="4 6" id="KW-1133">Transmembrane helix</keyword>
<name>A0A415DWZ8_9FIRM</name>
<dbReference type="InterPro" id="IPR004633">
    <property type="entry name" value="NaPi_cotrn-rel/YqeW-like"/>
</dbReference>
<evidence type="ECO:0000256" key="2">
    <source>
        <dbReference type="ARBA" id="ARBA00022475"/>
    </source>
</evidence>
<dbReference type="NCBIfam" id="NF037997">
    <property type="entry name" value="Na_Pi_symport"/>
    <property type="match status" value="1"/>
</dbReference>
<keyword evidence="5 6" id="KW-0472">Membrane</keyword>
<feature type="domain" description="PhoU" evidence="7">
    <location>
        <begin position="353"/>
        <end position="437"/>
    </location>
</feature>
<dbReference type="AlphaFoldDB" id="A0A415DWZ8"/>
<dbReference type="GO" id="GO:0005436">
    <property type="term" value="F:sodium:phosphate symporter activity"/>
    <property type="evidence" value="ECO:0007669"/>
    <property type="project" value="InterPro"/>
</dbReference>
<keyword evidence="3 6" id="KW-0812">Transmembrane</keyword>
<comment type="caution">
    <text evidence="8">The sequence shown here is derived from an EMBL/GenBank/DDBJ whole genome shotgun (WGS) entry which is preliminary data.</text>
</comment>
<dbReference type="GO" id="GO:0044341">
    <property type="term" value="P:sodium-dependent phosphate transport"/>
    <property type="evidence" value="ECO:0007669"/>
    <property type="project" value="InterPro"/>
</dbReference>
<gene>
    <name evidence="8" type="ORF">DW099_15600</name>
</gene>
<sequence>MDIFSFISLFGGLALFLYGMSLMSQGLEKLAGGKLEGILKKMTSNPVKSLFLGIGITAVIQSSSAVTVMLVGLVNSGIMQLSGTVGVIMGSNIGTTVTAWILSLVGIESNNVWIKLLKPESFSPILALIGIILMMSSKTSKKKDIGSIMIGFAILMYGMDFMSDSVSPLADMPEFTSMLTAFTNPLLGILTGLVLTAVIQSSSASVGILQALTLTGGISYGMAIPIIMGQNIGTCVTALISSIGVNKNAKRVAVIHIAFNLLGTAVCLLLYFVLHFLVDLSFIEQAISPVGVAVVHSIFNITTTVLLLPFSKQLVKLAEGTIKTEPEKEIAFLDERLLKTPSIALQECNHITTDMAYVSKQSMMDAMDLLFSYNEKKAAGVKDLEGEVDIYEDRLGSYLVKLSGYDLSDTDSKQISKLLHTIGDFERISDHAVNVMQAAKEIEEKKAPLSPEGLAEIKVATAAIREIMEIAIKAFDENNLELAYRVEPLEQVVDGIIEGIKLNHINRLQAGKCTIQQGFVLSDILTNYERVSDHCSNIAVAMIELSKSAFDTHEYLDKLKTMDDPEFRKMFTEYKKKYAI</sequence>
<accession>A0A415DWZ8</accession>
<dbReference type="PANTHER" id="PTHR10010">
    <property type="entry name" value="SOLUTE CARRIER FAMILY 34 SODIUM PHOSPHATE , MEMBER 2-RELATED"/>
    <property type="match status" value="1"/>
</dbReference>
<dbReference type="GeneID" id="83002561"/>
<evidence type="ECO:0000256" key="3">
    <source>
        <dbReference type="ARBA" id="ARBA00022692"/>
    </source>
</evidence>
<dbReference type="InterPro" id="IPR026022">
    <property type="entry name" value="PhoU_dom"/>
</dbReference>
<feature type="transmembrane region" description="Helical" evidence="6">
    <location>
        <begin position="286"/>
        <end position="308"/>
    </location>
</feature>
<feature type="transmembrane region" description="Helical" evidence="6">
    <location>
        <begin position="50"/>
        <end position="73"/>
    </location>
</feature>
<dbReference type="PANTHER" id="PTHR10010:SF46">
    <property type="entry name" value="SODIUM-DEPENDENT PHOSPHATE TRANSPORT PROTEIN 2B"/>
    <property type="match status" value="1"/>
</dbReference>
<evidence type="ECO:0000256" key="5">
    <source>
        <dbReference type="ARBA" id="ARBA00023136"/>
    </source>
</evidence>
<keyword evidence="2" id="KW-1003">Cell membrane</keyword>
<dbReference type="STRING" id="1776384.GCA_900086585_00130"/>
<keyword evidence="9" id="KW-1185">Reference proteome</keyword>
<dbReference type="GO" id="GO:0005886">
    <property type="term" value="C:plasma membrane"/>
    <property type="evidence" value="ECO:0007669"/>
    <property type="project" value="UniProtKB-SubCell"/>
</dbReference>
<evidence type="ECO:0000313" key="8">
    <source>
        <dbReference type="EMBL" id="RHJ85124.1"/>
    </source>
</evidence>
<dbReference type="Pfam" id="PF01895">
    <property type="entry name" value="PhoU"/>
    <property type="match status" value="2"/>
</dbReference>
<feature type="domain" description="PhoU" evidence="7">
    <location>
        <begin position="464"/>
        <end position="539"/>
    </location>
</feature>
<dbReference type="OrthoDB" id="9763003at2"/>
<evidence type="ECO:0000313" key="9">
    <source>
        <dbReference type="Proteomes" id="UP000284841"/>
    </source>
</evidence>
<dbReference type="Pfam" id="PF02690">
    <property type="entry name" value="Na_Pi_cotrans"/>
    <property type="match status" value="1"/>
</dbReference>
<dbReference type="SUPFAM" id="SSF109755">
    <property type="entry name" value="PhoU-like"/>
    <property type="match status" value="1"/>
</dbReference>
<organism evidence="8 9">
    <name type="scientific">Emergencia timonensis</name>
    <dbReference type="NCBI Taxonomy" id="1776384"/>
    <lineage>
        <taxon>Bacteria</taxon>
        <taxon>Bacillati</taxon>
        <taxon>Bacillota</taxon>
        <taxon>Clostridia</taxon>
        <taxon>Peptostreptococcales</taxon>
        <taxon>Anaerovoracaceae</taxon>
        <taxon>Emergencia</taxon>
    </lineage>
</organism>
<feature type="transmembrane region" description="Helical" evidence="6">
    <location>
        <begin position="175"/>
        <end position="199"/>
    </location>
</feature>